<accession>A0A4R1XR16</accession>
<dbReference type="Gene3D" id="3.40.50.620">
    <property type="entry name" value="HUPs"/>
    <property type="match status" value="1"/>
</dbReference>
<keyword evidence="4 8" id="KW-0819">tRNA processing</keyword>
<evidence type="ECO:0000256" key="8">
    <source>
        <dbReference type="HAMAP-Rule" id="MF_01161"/>
    </source>
</evidence>
<dbReference type="Pfam" id="PF11734">
    <property type="entry name" value="TilS_C"/>
    <property type="match status" value="1"/>
</dbReference>
<dbReference type="InterPro" id="IPR012795">
    <property type="entry name" value="tRNA_Ile_lys_synt_N"/>
</dbReference>
<dbReference type="InterPro" id="IPR012094">
    <property type="entry name" value="tRNA_Ile_lys_synt"/>
</dbReference>
<dbReference type="Proteomes" id="UP000294963">
    <property type="component" value="Unassembled WGS sequence"/>
</dbReference>
<evidence type="ECO:0000256" key="7">
    <source>
        <dbReference type="ARBA" id="ARBA00048539"/>
    </source>
</evidence>
<comment type="caution">
    <text evidence="8">Lacks conserved residue(s) required for the propagation of feature annotation.</text>
</comment>
<dbReference type="SUPFAM" id="SSF52402">
    <property type="entry name" value="Adenine nucleotide alpha hydrolases-like"/>
    <property type="match status" value="1"/>
</dbReference>
<dbReference type="GO" id="GO:0005524">
    <property type="term" value="F:ATP binding"/>
    <property type="evidence" value="ECO:0007669"/>
    <property type="project" value="UniProtKB-KW"/>
</dbReference>
<dbReference type="InterPro" id="IPR015262">
    <property type="entry name" value="tRNA_Ile_lys_synt_subst-bd"/>
</dbReference>
<evidence type="ECO:0000256" key="3">
    <source>
        <dbReference type="ARBA" id="ARBA00022598"/>
    </source>
</evidence>
<dbReference type="Gene3D" id="1.20.59.20">
    <property type="match status" value="1"/>
</dbReference>
<dbReference type="GO" id="GO:0006400">
    <property type="term" value="P:tRNA modification"/>
    <property type="evidence" value="ECO:0007669"/>
    <property type="project" value="UniProtKB-UniRule"/>
</dbReference>
<protein>
    <recommendedName>
        <fullName evidence="8">tRNA(Ile)-lysidine synthase</fullName>
        <ecNumber evidence="8">6.3.4.19</ecNumber>
    </recommendedName>
    <alternativeName>
        <fullName evidence="8">tRNA(Ile)-2-lysyl-cytidine synthase</fullName>
    </alternativeName>
    <alternativeName>
        <fullName evidence="8">tRNA(Ile)-lysidine synthetase</fullName>
    </alternativeName>
</protein>
<evidence type="ECO:0000256" key="1">
    <source>
        <dbReference type="ARBA" id="ARBA00004496"/>
    </source>
</evidence>
<dbReference type="EMBL" id="SLVJ01000011">
    <property type="protein sequence ID" value="TCM66724.1"/>
    <property type="molecule type" value="Genomic_DNA"/>
</dbReference>
<reference evidence="10 11" key="1">
    <citation type="submission" date="2019-03" db="EMBL/GenBank/DDBJ databases">
        <title>Genomic analyses of the natural microbiome of Caenorhabditis elegans.</title>
        <authorList>
            <person name="Samuel B."/>
        </authorList>
    </citation>
    <scope>NUCLEOTIDE SEQUENCE [LARGE SCALE GENOMIC DNA]</scope>
    <source>
        <strain evidence="10 11">JUb89</strain>
    </source>
</reference>
<evidence type="ECO:0000313" key="10">
    <source>
        <dbReference type="EMBL" id="TCM66724.1"/>
    </source>
</evidence>
<evidence type="ECO:0000256" key="2">
    <source>
        <dbReference type="ARBA" id="ARBA00022490"/>
    </source>
</evidence>
<evidence type="ECO:0000259" key="9">
    <source>
        <dbReference type="SMART" id="SM00977"/>
    </source>
</evidence>
<dbReference type="InterPro" id="IPR011063">
    <property type="entry name" value="TilS/TtcA_N"/>
</dbReference>
<keyword evidence="3 8" id="KW-0436">Ligase</keyword>
<comment type="similarity">
    <text evidence="8">Belongs to the tRNA(Ile)-lysidine synthase family.</text>
</comment>
<dbReference type="NCBIfam" id="TIGR02433">
    <property type="entry name" value="lysidine_TilS_C"/>
    <property type="match status" value="1"/>
</dbReference>
<feature type="domain" description="Lysidine-tRNA(Ile) synthetase C-terminal" evidence="9">
    <location>
        <begin position="333"/>
        <end position="403"/>
    </location>
</feature>
<gene>
    <name evidence="8" type="primary">tilS</name>
    <name evidence="10" type="ORF">EC844_11113</name>
</gene>
<dbReference type="Pfam" id="PF01171">
    <property type="entry name" value="ATP_bind_3"/>
    <property type="match status" value="1"/>
</dbReference>
<dbReference type="Pfam" id="PF09179">
    <property type="entry name" value="TilS"/>
    <property type="match status" value="1"/>
</dbReference>
<dbReference type="GO" id="GO:0032267">
    <property type="term" value="F:tRNA(Ile)-lysidine synthase activity"/>
    <property type="evidence" value="ECO:0007669"/>
    <property type="project" value="UniProtKB-EC"/>
</dbReference>
<dbReference type="SUPFAM" id="SSF56037">
    <property type="entry name" value="PheT/TilS domain"/>
    <property type="match status" value="1"/>
</dbReference>
<dbReference type="HAMAP" id="MF_01161">
    <property type="entry name" value="tRNA_Ile_lys_synt"/>
    <property type="match status" value="1"/>
</dbReference>
<evidence type="ECO:0000256" key="5">
    <source>
        <dbReference type="ARBA" id="ARBA00022741"/>
    </source>
</evidence>
<dbReference type="InterPro" id="IPR014729">
    <property type="entry name" value="Rossmann-like_a/b/a_fold"/>
</dbReference>
<keyword evidence="6" id="KW-0067">ATP-binding</keyword>
<dbReference type="SUPFAM" id="SSF82829">
    <property type="entry name" value="MesJ substrate recognition domain-like"/>
    <property type="match status" value="1"/>
</dbReference>
<dbReference type="GO" id="GO:0005737">
    <property type="term" value="C:cytoplasm"/>
    <property type="evidence" value="ECO:0007669"/>
    <property type="project" value="UniProtKB-SubCell"/>
</dbReference>
<name>A0A4R1XR16_ACICA</name>
<dbReference type="InterPro" id="IPR012796">
    <property type="entry name" value="Lysidine-tRNA-synth_C"/>
</dbReference>
<comment type="function">
    <text evidence="8">Ligates lysine onto the cytidine present at position 34 of the AUA codon-specific tRNA(Ile) that contains the anticodon CAU, in an ATP-dependent manner. Cytidine is converted to lysidine, thus changing the amino acid specificity of the tRNA from methionine to isoleucine.</text>
</comment>
<evidence type="ECO:0000256" key="4">
    <source>
        <dbReference type="ARBA" id="ARBA00022694"/>
    </source>
</evidence>
<comment type="caution">
    <text evidence="10">The sequence shown here is derived from an EMBL/GenBank/DDBJ whole genome shotgun (WGS) entry which is preliminary data.</text>
</comment>
<keyword evidence="5" id="KW-0547">Nucleotide-binding</keyword>
<dbReference type="PANTHER" id="PTHR43033:SF1">
    <property type="entry name" value="TRNA(ILE)-LYSIDINE SYNTHASE-RELATED"/>
    <property type="match status" value="1"/>
</dbReference>
<evidence type="ECO:0000313" key="11">
    <source>
        <dbReference type="Proteomes" id="UP000294963"/>
    </source>
</evidence>
<dbReference type="CDD" id="cd01992">
    <property type="entry name" value="TilS_N"/>
    <property type="match status" value="1"/>
</dbReference>
<dbReference type="NCBIfam" id="TIGR02432">
    <property type="entry name" value="lysidine_TilS_N"/>
    <property type="match status" value="1"/>
</dbReference>
<comment type="subcellular location">
    <subcellularLocation>
        <location evidence="1 8">Cytoplasm</location>
    </subcellularLocation>
</comment>
<keyword evidence="11" id="KW-1185">Reference proteome</keyword>
<comment type="catalytic activity">
    <reaction evidence="7 8">
        <text>cytidine(34) in tRNA(Ile2) + L-lysine + ATP = lysidine(34) in tRNA(Ile2) + AMP + diphosphate + H(+)</text>
        <dbReference type="Rhea" id="RHEA:43744"/>
        <dbReference type="Rhea" id="RHEA-COMP:10625"/>
        <dbReference type="Rhea" id="RHEA-COMP:10670"/>
        <dbReference type="ChEBI" id="CHEBI:15378"/>
        <dbReference type="ChEBI" id="CHEBI:30616"/>
        <dbReference type="ChEBI" id="CHEBI:32551"/>
        <dbReference type="ChEBI" id="CHEBI:33019"/>
        <dbReference type="ChEBI" id="CHEBI:82748"/>
        <dbReference type="ChEBI" id="CHEBI:83665"/>
        <dbReference type="ChEBI" id="CHEBI:456215"/>
        <dbReference type="EC" id="6.3.4.19"/>
    </reaction>
</comment>
<sequence>MDSMLLLFLMAQLCPQHIRVIYINHQLQQGSEQWGDLVQQQCAILNIPCIVEAVDVAAGNLEQQARAARYQAYQKHIQSHEVLVLGHHQQDQAETVMLRLLSGAGVSGLSAMKRIDSRDGYQVWRPLLELSREQICQWAEQMQLQYVNDPSNADIHYDRAWCREQLWPVLQQRYPKMQVAINRSSELMQDADQILQEVVQLDLSHCGNHQQLHLTALAELSEARRRQLLSVWMKGDAQYRPAFDMIQRLQDEVIAAKSDAQAALHSNGYYFVRYQQVLYRLEKQFYLAHKQVLDLQPTCLSIDRRSPVQLDAGLFEVRQVATGLAWDLLEQKLDLQRRMGGEKIHLYGRVGAWPLKKALQQAQIFPWLRHTIQILSIDNVMLGVFTPKGFWLAQSDYCVTDGWLPNLISP</sequence>
<dbReference type="AlphaFoldDB" id="A0A4R1XR16"/>
<organism evidence="10 11">
    <name type="scientific">Acinetobacter calcoaceticus</name>
    <dbReference type="NCBI Taxonomy" id="471"/>
    <lineage>
        <taxon>Bacteria</taxon>
        <taxon>Pseudomonadati</taxon>
        <taxon>Pseudomonadota</taxon>
        <taxon>Gammaproteobacteria</taxon>
        <taxon>Moraxellales</taxon>
        <taxon>Moraxellaceae</taxon>
        <taxon>Acinetobacter</taxon>
        <taxon>Acinetobacter calcoaceticus/baumannii complex</taxon>
    </lineage>
</organism>
<dbReference type="EC" id="6.3.4.19" evidence="8"/>
<proteinExistence type="inferred from homology"/>
<dbReference type="SMART" id="SM00977">
    <property type="entry name" value="TilS_C"/>
    <property type="match status" value="1"/>
</dbReference>
<keyword evidence="2 8" id="KW-0963">Cytoplasm</keyword>
<dbReference type="PANTHER" id="PTHR43033">
    <property type="entry name" value="TRNA(ILE)-LYSIDINE SYNTHASE-RELATED"/>
    <property type="match status" value="1"/>
</dbReference>
<evidence type="ECO:0000256" key="6">
    <source>
        <dbReference type="ARBA" id="ARBA00022840"/>
    </source>
</evidence>